<feature type="domain" description="DUF1995" evidence="2">
    <location>
        <begin position="95"/>
        <end position="369"/>
    </location>
</feature>
<dbReference type="EMBL" id="JALLPJ020000294">
    <property type="protein sequence ID" value="KAL3796463.1"/>
    <property type="molecule type" value="Genomic_DNA"/>
</dbReference>
<dbReference type="Pfam" id="PF09353">
    <property type="entry name" value="DUF1995"/>
    <property type="match status" value="1"/>
</dbReference>
<sequence>MKRIHSGFLCIVIAACAIILAASFSTPASLRLKTCSPQKISKCTLSESNDYDDWDMEDEMDEDPTEGMTGEELRMKAMRILLENSWDGKAMGTVPTTPEKAAVAAAESVALAMGRSHNVMMIDLSLPSYDILEGPKFYDQKAVYNFCTSLTNQLVERKLITRSLILVRNDQERRSIECAIEKTVTGESSYDMARSQESDDVVDFRQQLLNSWDSGAPLEKTEIKMSTSDPNSNHRLWSMVGKEEISTGSDMFDEVIAAVDKHARLDTRQQEDAIIIVSPYDTADVIAVRRILARYGQTRTIIFLNSRMETLPVEMSNSVMVYGVMPLVARASATRNSANDNDVEPGLKAVVMKRFPEEWSLFIDAFGDGFVRAKDRLGYHPGTSNAFPPGEWIARNVQYHVEGLQ</sequence>
<evidence type="ECO:0000313" key="4">
    <source>
        <dbReference type="Proteomes" id="UP001530400"/>
    </source>
</evidence>
<name>A0ABD3Q7R4_9STRA</name>
<feature type="chain" id="PRO_5044844848" description="DUF1995 domain-containing protein" evidence="1">
    <location>
        <begin position="24"/>
        <end position="405"/>
    </location>
</feature>
<gene>
    <name evidence="3" type="ORF">ACHAWO_011335</name>
</gene>
<keyword evidence="1" id="KW-0732">Signal</keyword>
<keyword evidence="4" id="KW-1185">Reference proteome</keyword>
<reference evidence="3 4" key="1">
    <citation type="submission" date="2024-10" db="EMBL/GenBank/DDBJ databases">
        <title>Updated reference genomes for cyclostephanoid diatoms.</title>
        <authorList>
            <person name="Roberts W.R."/>
            <person name="Alverson A.J."/>
        </authorList>
    </citation>
    <scope>NUCLEOTIDE SEQUENCE [LARGE SCALE GENOMIC DNA]</scope>
    <source>
        <strain evidence="3 4">AJA010-31</strain>
    </source>
</reference>
<evidence type="ECO:0000259" key="2">
    <source>
        <dbReference type="Pfam" id="PF09353"/>
    </source>
</evidence>
<proteinExistence type="predicted"/>
<comment type="caution">
    <text evidence="3">The sequence shown here is derived from an EMBL/GenBank/DDBJ whole genome shotgun (WGS) entry which is preliminary data.</text>
</comment>
<protein>
    <recommendedName>
        <fullName evidence="2">DUF1995 domain-containing protein</fullName>
    </recommendedName>
</protein>
<dbReference type="Proteomes" id="UP001530400">
    <property type="component" value="Unassembled WGS sequence"/>
</dbReference>
<dbReference type="InterPro" id="IPR018962">
    <property type="entry name" value="DUF1995"/>
</dbReference>
<dbReference type="AlphaFoldDB" id="A0ABD3Q7R4"/>
<evidence type="ECO:0000313" key="3">
    <source>
        <dbReference type="EMBL" id="KAL3796463.1"/>
    </source>
</evidence>
<evidence type="ECO:0000256" key="1">
    <source>
        <dbReference type="SAM" id="SignalP"/>
    </source>
</evidence>
<accession>A0ABD3Q7R4</accession>
<dbReference type="PROSITE" id="PS51257">
    <property type="entry name" value="PROKAR_LIPOPROTEIN"/>
    <property type="match status" value="1"/>
</dbReference>
<feature type="signal peptide" evidence="1">
    <location>
        <begin position="1"/>
        <end position="23"/>
    </location>
</feature>
<organism evidence="3 4">
    <name type="scientific">Cyclotella atomus</name>
    <dbReference type="NCBI Taxonomy" id="382360"/>
    <lineage>
        <taxon>Eukaryota</taxon>
        <taxon>Sar</taxon>
        <taxon>Stramenopiles</taxon>
        <taxon>Ochrophyta</taxon>
        <taxon>Bacillariophyta</taxon>
        <taxon>Coscinodiscophyceae</taxon>
        <taxon>Thalassiosirophycidae</taxon>
        <taxon>Stephanodiscales</taxon>
        <taxon>Stephanodiscaceae</taxon>
        <taxon>Cyclotella</taxon>
    </lineage>
</organism>